<evidence type="ECO:0000259" key="5">
    <source>
        <dbReference type="PROSITE" id="PS50009"/>
    </source>
</evidence>
<gene>
    <name evidence="6" type="ORF">TCAL_04284</name>
</gene>
<feature type="compositionally biased region" description="Basic and acidic residues" evidence="3">
    <location>
        <begin position="194"/>
        <end position="203"/>
    </location>
</feature>
<feature type="region of interest" description="Disordered" evidence="3">
    <location>
        <begin position="498"/>
        <end position="558"/>
    </location>
</feature>
<dbReference type="InterPro" id="IPR036964">
    <property type="entry name" value="RASGEF_cat_dom_sf"/>
</dbReference>
<dbReference type="SMART" id="SM00252">
    <property type="entry name" value="SH2"/>
    <property type="match status" value="1"/>
</dbReference>
<reference evidence="6 7" key="1">
    <citation type="journal article" date="2018" name="Nat. Ecol. Evol.">
        <title>Genomic signatures of mitonuclear coevolution across populations of Tigriopus californicus.</title>
        <authorList>
            <person name="Barreto F.S."/>
            <person name="Watson E.T."/>
            <person name="Lima T.G."/>
            <person name="Willett C.S."/>
            <person name="Edmands S."/>
            <person name="Li W."/>
            <person name="Burton R.S."/>
        </authorList>
    </citation>
    <scope>NUCLEOTIDE SEQUENCE [LARGE SCALE GENOMIC DNA]</scope>
    <source>
        <strain evidence="6 7">San Diego</strain>
    </source>
</reference>
<feature type="compositionally biased region" description="Low complexity" evidence="3">
    <location>
        <begin position="528"/>
        <end position="558"/>
    </location>
</feature>
<feature type="compositionally biased region" description="Polar residues" evidence="3">
    <location>
        <begin position="150"/>
        <end position="166"/>
    </location>
</feature>
<dbReference type="AlphaFoldDB" id="A0A553NCA2"/>
<dbReference type="SUPFAM" id="SSF55550">
    <property type="entry name" value="SH2 domain"/>
    <property type="match status" value="1"/>
</dbReference>
<evidence type="ECO:0000259" key="4">
    <source>
        <dbReference type="PROSITE" id="PS50001"/>
    </source>
</evidence>
<dbReference type="Gene3D" id="3.30.505.10">
    <property type="entry name" value="SH2 domain"/>
    <property type="match status" value="1"/>
</dbReference>
<dbReference type="STRING" id="6832.A0A553NCA2"/>
<feature type="compositionally biased region" description="Low complexity" evidence="3">
    <location>
        <begin position="578"/>
        <end position="590"/>
    </location>
</feature>
<dbReference type="GO" id="GO:0005085">
    <property type="term" value="F:guanyl-nucleotide exchange factor activity"/>
    <property type="evidence" value="ECO:0007669"/>
    <property type="project" value="UniProtKB-KW"/>
</dbReference>
<feature type="region of interest" description="Disordered" evidence="3">
    <location>
        <begin position="782"/>
        <end position="802"/>
    </location>
</feature>
<protein>
    <recommendedName>
        <fullName evidence="8">SH2 domain-containing protein</fullName>
    </recommendedName>
</protein>
<dbReference type="PANTHER" id="PTHR14247">
    <property type="entry name" value="BREAST CANCER ANTI-ESTROGEN RESISTANCE PROTEIN 3 HOMOLOG-LIKE PROTEIN"/>
    <property type="match status" value="1"/>
</dbReference>
<evidence type="ECO:0000313" key="7">
    <source>
        <dbReference type="Proteomes" id="UP000318571"/>
    </source>
</evidence>
<evidence type="ECO:0008006" key="8">
    <source>
        <dbReference type="Google" id="ProtNLM"/>
    </source>
</evidence>
<dbReference type="SMART" id="SM00147">
    <property type="entry name" value="RasGEF"/>
    <property type="match status" value="1"/>
</dbReference>
<sequence length="893" mass="99418">KRKPLDASAWYHGSITRIAAELSLARDGDFLVRDCISAPGNYVLTCRWRGQILNFRMNRVPNSQEDQDSPSEGKFQFEDEAFSRVEDLVLFHWHQQRPISQISGALIRNPIHREGASEQENNINHASGPNHFSSSSSPFSSSSPSSFSPTLHSCPQTGTEDASTTIPASNGLVMKMASESNPQAEGENGENGENGEKGEKGEKGSYFFSENNFVVKYRDPGEKTMGGLGRQTQSMILETVPNFHVPLPDEHSQDRQTPLDACQPRPRYQFCAMSLPRTKSSDVLLSTTSSPEASTIRANPINTFSTFKRSPSESNIPPLVQVSLRPPRVNNGLGTRKSKPPSTCDPFPKDIDLPASPSSSESTIYDVPRKPRPCLSAKQIQCNGLYDQPRALKIPPPPPPRCVAMRNGRKPVTSLSVQSSLRTKKCEPKPIPLVNNGGTLMVATSSATGPIHHQSLSHGDELASDCQSFASETDTSYLEHRELTPLLSSDNDSLLFDSSSLPGDPFPAGLPANGPHHQSNNNSKNMGSATSSEETQSSSSTSTSCSSSSLSPLSCSNHPPLPCPSSEYIIRHQHHNQKQQQQHRQQQQQSHHNHQRTKKERKQRSSHLGSSQERRSVFYGGLQGKRLFLKSDNKPLDPEAITEAHRILLSTSPDDLALHLTHLDMELLSIRLDHEYADLPEITSGLHLITLVDGKFLREDVVERALCLRIFVLVSIFTSSNWTQSVRTLAQWIEVAEYCLDALGNHFSFFNITSALSHAHLQELSKLWQNLEQNHPTQALKYSQHLRPRDSDQSLGDPSRDSREEGALFQLHLAEMNKFLQRIEDFKTQADTLMAEFKGSDDAKMEIFRTDFHLRLFWGSRGCMASTEERHMKFDKVINALATICKNIEKTLP</sequence>
<dbReference type="Gene3D" id="1.10.840.10">
    <property type="entry name" value="Ras guanine-nucleotide exchange factors catalytic domain"/>
    <property type="match status" value="2"/>
</dbReference>
<feature type="region of interest" description="Disordered" evidence="3">
    <location>
        <begin position="307"/>
        <end position="370"/>
    </location>
</feature>
<organism evidence="6 7">
    <name type="scientific">Tigriopus californicus</name>
    <name type="common">Marine copepod</name>
    <dbReference type="NCBI Taxonomy" id="6832"/>
    <lineage>
        <taxon>Eukaryota</taxon>
        <taxon>Metazoa</taxon>
        <taxon>Ecdysozoa</taxon>
        <taxon>Arthropoda</taxon>
        <taxon>Crustacea</taxon>
        <taxon>Multicrustacea</taxon>
        <taxon>Hexanauplia</taxon>
        <taxon>Copepoda</taxon>
        <taxon>Harpacticoida</taxon>
        <taxon>Harpacticidae</taxon>
        <taxon>Tigriopus</taxon>
    </lineage>
</organism>
<feature type="region of interest" description="Disordered" evidence="3">
    <location>
        <begin position="121"/>
        <end position="166"/>
    </location>
</feature>
<dbReference type="PROSITE" id="PS50009">
    <property type="entry name" value="RASGEF_CAT"/>
    <property type="match status" value="1"/>
</dbReference>
<feature type="compositionally biased region" description="Basic and acidic residues" evidence="3">
    <location>
        <begin position="787"/>
        <end position="802"/>
    </location>
</feature>
<dbReference type="InterPro" id="IPR036860">
    <property type="entry name" value="SH2_dom_sf"/>
</dbReference>
<evidence type="ECO:0000313" key="6">
    <source>
        <dbReference type="EMBL" id="TRY63028.1"/>
    </source>
</evidence>
<feature type="compositionally biased region" description="Low complexity" evidence="3">
    <location>
        <begin position="132"/>
        <end position="149"/>
    </location>
</feature>
<dbReference type="InterPro" id="IPR023578">
    <property type="entry name" value="Ras_GEF_dom_sf"/>
</dbReference>
<dbReference type="SUPFAM" id="SSF48366">
    <property type="entry name" value="Ras GEF"/>
    <property type="match status" value="1"/>
</dbReference>
<dbReference type="FunFam" id="3.30.505.10:FF:000013">
    <property type="entry name" value="SH2 domain-containing protein 3C isoform X1"/>
    <property type="match status" value="1"/>
</dbReference>
<feature type="compositionally biased region" description="Basic residues" evidence="3">
    <location>
        <begin position="591"/>
        <end position="605"/>
    </location>
</feature>
<name>A0A553NCA2_TIGCA</name>
<feature type="compositionally biased region" description="Polar residues" evidence="3">
    <location>
        <begin position="516"/>
        <end position="527"/>
    </location>
</feature>
<keyword evidence="1" id="KW-0344">Guanine-nucleotide releasing factor</keyword>
<dbReference type="OMA" id="ATICKNI"/>
<dbReference type="InterPro" id="IPR051853">
    <property type="entry name" value="SH2-Ras-GEF_adapter"/>
</dbReference>
<accession>A0A553NCA2</accession>
<keyword evidence="7" id="KW-1185">Reference proteome</keyword>
<evidence type="ECO:0000256" key="2">
    <source>
        <dbReference type="PROSITE-ProRule" id="PRU00191"/>
    </source>
</evidence>
<comment type="caution">
    <text evidence="6">The sequence shown here is derived from an EMBL/GenBank/DDBJ whole genome shotgun (WGS) entry which is preliminary data.</text>
</comment>
<dbReference type="PANTHER" id="PTHR14247:SF8">
    <property type="entry name" value="RAS-GEF DOMAIN-CONTAINING PROTEIN"/>
    <property type="match status" value="1"/>
</dbReference>
<feature type="domain" description="SH2" evidence="4">
    <location>
        <begin position="10"/>
        <end position="111"/>
    </location>
</feature>
<dbReference type="PROSITE" id="PS50001">
    <property type="entry name" value="SH2"/>
    <property type="match status" value="1"/>
</dbReference>
<feature type="domain" description="Ras-GEF" evidence="5">
    <location>
        <begin position="652"/>
        <end position="893"/>
    </location>
</feature>
<dbReference type="Pfam" id="PF00617">
    <property type="entry name" value="RasGEF"/>
    <property type="match status" value="1"/>
</dbReference>
<feature type="compositionally biased region" description="Polar residues" evidence="3">
    <location>
        <begin position="121"/>
        <end position="131"/>
    </location>
</feature>
<feature type="region of interest" description="Disordered" evidence="3">
    <location>
        <begin position="573"/>
        <end position="615"/>
    </location>
</feature>
<dbReference type="EMBL" id="VCGU01000458">
    <property type="protein sequence ID" value="TRY63028.1"/>
    <property type="molecule type" value="Genomic_DNA"/>
</dbReference>
<keyword evidence="2" id="KW-0727">SH2 domain</keyword>
<dbReference type="InterPro" id="IPR001895">
    <property type="entry name" value="RASGEF_cat_dom"/>
</dbReference>
<evidence type="ECO:0000256" key="1">
    <source>
        <dbReference type="PROSITE-ProRule" id="PRU00168"/>
    </source>
</evidence>
<dbReference type="Proteomes" id="UP000318571">
    <property type="component" value="Chromosome 10"/>
</dbReference>
<evidence type="ECO:0000256" key="3">
    <source>
        <dbReference type="SAM" id="MobiDB-lite"/>
    </source>
</evidence>
<feature type="non-terminal residue" evidence="6">
    <location>
        <position position="1"/>
    </location>
</feature>
<proteinExistence type="predicted"/>
<feature type="region of interest" description="Disordered" evidence="3">
    <location>
        <begin position="179"/>
        <end position="205"/>
    </location>
</feature>
<dbReference type="Pfam" id="PF00017">
    <property type="entry name" value="SH2"/>
    <property type="match status" value="1"/>
</dbReference>
<dbReference type="InterPro" id="IPR000980">
    <property type="entry name" value="SH2"/>
</dbReference>
<dbReference type="GO" id="GO:0007264">
    <property type="term" value="P:small GTPase-mediated signal transduction"/>
    <property type="evidence" value="ECO:0007669"/>
    <property type="project" value="InterPro"/>
</dbReference>